<proteinExistence type="predicted"/>
<sequence length="104" mass="11679">MPLPRPLVLPRPFPMFFPCYSHCNKMGRRLTPAPFPRWNSSSTPPSPTPSPCTARKPTHARRPGVLPPAPTSNYRRDGRHAQRRPAWRHTRVLPAYGSGVTAVC</sequence>
<accession>A0A167PR83</accession>
<keyword evidence="3" id="KW-1185">Reference proteome</keyword>
<dbReference type="EMBL" id="KV417273">
    <property type="protein sequence ID" value="KZO99048.1"/>
    <property type="molecule type" value="Genomic_DNA"/>
</dbReference>
<evidence type="ECO:0000256" key="1">
    <source>
        <dbReference type="SAM" id="MobiDB-lite"/>
    </source>
</evidence>
<dbReference type="AlphaFoldDB" id="A0A167PR83"/>
<organism evidence="2 3">
    <name type="scientific">Calocera viscosa (strain TUFC12733)</name>
    <dbReference type="NCBI Taxonomy" id="1330018"/>
    <lineage>
        <taxon>Eukaryota</taxon>
        <taxon>Fungi</taxon>
        <taxon>Dikarya</taxon>
        <taxon>Basidiomycota</taxon>
        <taxon>Agaricomycotina</taxon>
        <taxon>Dacrymycetes</taxon>
        <taxon>Dacrymycetales</taxon>
        <taxon>Dacrymycetaceae</taxon>
        <taxon>Calocera</taxon>
    </lineage>
</organism>
<feature type="region of interest" description="Disordered" evidence="1">
    <location>
        <begin position="31"/>
        <end position="89"/>
    </location>
</feature>
<protein>
    <submittedName>
        <fullName evidence="2">Uncharacterized protein</fullName>
    </submittedName>
</protein>
<gene>
    <name evidence="2" type="ORF">CALVIDRAFT_397646</name>
</gene>
<dbReference type="Proteomes" id="UP000076738">
    <property type="component" value="Unassembled WGS sequence"/>
</dbReference>
<evidence type="ECO:0000313" key="2">
    <source>
        <dbReference type="EMBL" id="KZO99048.1"/>
    </source>
</evidence>
<name>A0A167PR83_CALVF</name>
<reference evidence="2 3" key="1">
    <citation type="journal article" date="2016" name="Mol. Biol. Evol.">
        <title>Comparative Genomics of Early-Diverging Mushroom-Forming Fungi Provides Insights into the Origins of Lignocellulose Decay Capabilities.</title>
        <authorList>
            <person name="Nagy L.G."/>
            <person name="Riley R."/>
            <person name="Tritt A."/>
            <person name="Adam C."/>
            <person name="Daum C."/>
            <person name="Floudas D."/>
            <person name="Sun H."/>
            <person name="Yadav J.S."/>
            <person name="Pangilinan J."/>
            <person name="Larsson K.H."/>
            <person name="Matsuura K."/>
            <person name="Barry K."/>
            <person name="Labutti K."/>
            <person name="Kuo R."/>
            <person name="Ohm R.A."/>
            <person name="Bhattacharya S.S."/>
            <person name="Shirouzu T."/>
            <person name="Yoshinaga Y."/>
            <person name="Martin F.M."/>
            <person name="Grigoriev I.V."/>
            <person name="Hibbett D.S."/>
        </authorList>
    </citation>
    <scope>NUCLEOTIDE SEQUENCE [LARGE SCALE GENOMIC DNA]</scope>
    <source>
        <strain evidence="2 3">TUFC12733</strain>
    </source>
</reference>
<evidence type="ECO:0000313" key="3">
    <source>
        <dbReference type="Proteomes" id="UP000076738"/>
    </source>
</evidence>